<dbReference type="GO" id="GO:0008233">
    <property type="term" value="F:peptidase activity"/>
    <property type="evidence" value="ECO:0007669"/>
    <property type="project" value="UniProtKB-KW"/>
</dbReference>
<evidence type="ECO:0000256" key="6">
    <source>
        <dbReference type="RuleBase" id="RU003567"/>
    </source>
</evidence>
<name>A0ABW7P4Z7_9GAMM</name>
<gene>
    <name evidence="7" type="ORF">AB9R89_13485</name>
</gene>
<comment type="similarity">
    <text evidence="1 6">Belongs to the peptidase S14 family.</text>
</comment>
<evidence type="ECO:0000256" key="4">
    <source>
        <dbReference type="ARBA" id="ARBA00022801"/>
    </source>
</evidence>
<evidence type="ECO:0000256" key="5">
    <source>
        <dbReference type="ARBA" id="ARBA00022825"/>
    </source>
</evidence>
<keyword evidence="8" id="KW-1185">Reference proteome</keyword>
<accession>A0ABW7P4Z7</accession>
<evidence type="ECO:0000313" key="7">
    <source>
        <dbReference type="EMBL" id="MFH7566334.1"/>
    </source>
</evidence>
<dbReference type="SUPFAM" id="SSF52096">
    <property type="entry name" value="ClpP/crotonase"/>
    <property type="match status" value="1"/>
</dbReference>
<evidence type="ECO:0000256" key="2">
    <source>
        <dbReference type="ARBA" id="ARBA00022490"/>
    </source>
</evidence>
<keyword evidence="3 7" id="KW-0645">Protease</keyword>
<dbReference type="PANTHER" id="PTHR10381">
    <property type="entry name" value="ATP-DEPENDENT CLP PROTEASE PROTEOLYTIC SUBUNIT"/>
    <property type="match status" value="1"/>
</dbReference>
<protein>
    <recommendedName>
        <fullName evidence="6">ATP-dependent Clp protease proteolytic subunit</fullName>
    </recommendedName>
</protein>
<organism evidence="7 8">
    <name type="scientific">Oceanimonas smirnovii</name>
    <dbReference type="NCBI Taxonomy" id="264574"/>
    <lineage>
        <taxon>Bacteria</taxon>
        <taxon>Pseudomonadati</taxon>
        <taxon>Pseudomonadota</taxon>
        <taxon>Gammaproteobacteria</taxon>
        <taxon>Aeromonadales</taxon>
        <taxon>Aeromonadaceae</taxon>
        <taxon>Oceanimonas</taxon>
    </lineage>
</organism>
<keyword evidence="2" id="KW-0963">Cytoplasm</keyword>
<dbReference type="EMBL" id="JBGFTR010000025">
    <property type="protein sequence ID" value="MFH7566334.1"/>
    <property type="molecule type" value="Genomic_DNA"/>
</dbReference>
<dbReference type="Pfam" id="PF00574">
    <property type="entry name" value="CLP_protease"/>
    <property type="match status" value="1"/>
</dbReference>
<keyword evidence="5" id="KW-0720">Serine protease</keyword>
<dbReference type="InterPro" id="IPR029045">
    <property type="entry name" value="ClpP/crotonase-like_dom_sf"/>
</dbReference>
<sequence>MSNKQKQPVIMAAMAGAQAQHAAPQAAGRSVEIEVFDLIEGTGVTNLKQALNAAQGKAPITLTINSPGGSVTDAVAMYTLLKSHQGEVTARVVGLAASAATILMMAADRVVMAKHSMLMIHNPWLVSAGDAKDQRAAADLLDKAGAEMIQIYAEKTGQSPEAIAEIMEKETWFTADEAVAAGFADAIEDVAEKPRMSAAAVAYLSRISQQTSGSIA</sequence>
<evidence type="ECO:0000256" key="3">
    <source>
        <dbReference type="ARBA" id="ARBA00022670"/>
    </source>
</evidence>
<keyword evidence="4 7" id="KW-0378">Hydrolase</keyword>
<dbReference type="GO" id="GO:0006508">
    <property type="term" value="P:proteolysis"/>
    <property type="evidence" value="ECO:0007669"/>
    <property type="project" value="UniProtKB-KW"/>
</dbReference>
<comment type="caution">
    <text evidence="7">The sequence shown here is derived from an EMBL/GenBank/DDBJ whole genome shotgun (WGS) entry which is preliminary data.</text>
</comment>
<dbReference type="PRINTS" id="PR00127">
    <property type="entry name" value="CLPPROTEASEP"/>
</dbReference>
<proteinExistence type="inferred from homology"/>
<dbReference type="Gene3D" id="3.90.226.10">
    <property type="entry name" value="2-enoyl-CoA Hydratase, Chain A, domain 1"/>
    <property type="match status" value="1"/>
</dbReference>
<dbReference type="InterPro" id="IPR001907">
    <property type="entry name" value="ClpP"/>
</dbReference>
<dbReference type="PANTHER" id="PTHR10381:SF70">
    <property type="entry name" value="ATP-DEPENDENT CLP PROTEASE PROTEOLYTIC SUBUNIT"/>
    <property type="match status" value="1"/>
</dbReference>
<dbReference type="NCBIfam" id="NF045542">
    <property type="entry name" value="Clp_rel_HeadMat"/>
    <property type="match status" value="1"/>
</dbReference>
<dbReference type="CDD" id="cd07016">
    <property type="entry name" value="S14_ClpP_1"/>
    <property type="match status" value="1"/>
</dbReference>
<dbReference type="InterPro" id="IPR023562">
    <property type="entry name" value="ClpP/TepA"/>
</dbReference>
<dbReference type="Proteomes" id="UP001610706">
    <property type="component" value="Unassembled WGS sequence"/>
</dbReference>
<evidence type="ECO:0000313" key="8">
    <source>
        <dbReference type="Proteomes" id="UP001610706"/>
    </source>
</evidence>
<reference evidence="7 8" key="1">
    <citation type="submission" date="2024-08" db="EMBL/GenBank/DDBJ databases">
        <title>Oceanimonas smirnovii Genome sequencing and assembly.</title>
        <authorList>
            <person name="Tang B."/>
        </authorList>
    </citation>
    <scope>NUCLEOTIDE SEQUENCE [LARGE SCALE GENOMIC DNA]</scope>
    <source>
        <strain evidence="7 8">OS2020-119</strain>
    </source>
</reference>
<dbReference type="RefSeq" id="WP_395545806.1">
    <property type="nucleotide sequence ID" value="NZ_CP166302.1"/>
</dbReference>
<evidence type="ECO:0000256" key="1">
    <source>
        <dbReference type="ARBA" id="ARBA00007039"/>
    </source>
</evidence>